<proteinExistence type="predicted"/>
<dbReference type="STRING" id="1406840.Q763_08965"/>
<accession>A0A0A2LLS0</accession>
<dbReference type="EMBL" id="JRLV01000008">
    <property type="protein sequence ID" value="KGO81202.1"/>
    <property type="molecule type" value="Genomic_DNA"/>
</dbReference>
<sequence>MKATIFLIFFFLTTISLAQQNNKVQFFCDKGICILANDISYASIGNPGIYCKALSTTEQMIAKGINAIDINNNVLMVEAVAEINIDIKSLTHKWSGGIVYISAKNGKTEPDLKVYQKQKSDSFWKETNLKVFIAKDGKRYLFKAPQKEGSYLFCLGKPTKTTFNNEGGITEDSYRTVYISSYKAFNFKNIKVSYKGNALSYSAKVNDTLTAFTYPSRRPSKQMVFEGYYDDKGEEIKLTVPLRKCKYRRARNRDETYYITEESLNLSTKKKKKGVWEWVKKTF</sequence>
<protein>
    <submittedName>
        <fullName evidence="2">Uncharacterized protein</fullName>
    </submittedName>
</protein>
<dbReference type="AlphaFoldDB" id="A0A0A2LLS0"/>
<keyword evidence="1" id="KW-0732">Signal</keyword>
<gene>
    <name evidence="2" type="ORF">Q763_08965</name>
</gene>
<comment type="caution">
    <text evidence="2">The sequence shown here is derived from an EMBL/GenBank/DDBJ whole genome shotgun (WGS) entry which is preliminary data.</text>
</comment>
<dbReference type="RefSeq" id="WP_035133307.1">
    <property type="nucleotide sequence ID" value="NZ_JRLV01000008.1"/>
</dbReference>
<reference evidence="2 3" key="1">
    <citation type="submission" date="2013-09" db="EMBL/GenBank/DDBJ databases">
        <authorList>
            <person name="Zeng Z."/>
            <person name="Chen C."/>
        </authorList>
    </citation>
    <scope>NUCLEOTIDE SEQUENCE [LARGE SCALE GENOMIC DNA]</scope>
    <source>
        <strain evidence="2 3">F44-8</strain>
    </source>
</reference>
<feature type="signal peptide" evidence="1">
    <location>
        <begin position="1"/>
        <end position="18"/>
    </location>
</feature>
<feature type="chain" id="PRO_5002002406" evidence="1">
    <location>
        <begin position="19"/>
        <end position="283"/>
    </location>
</feature>
<dbReference type="Proteomes" id="UP000030129">
    <property type="component" value="Unassembled WGS sequence"/>
</dbReference>
<keyword evidence="3" id="KW-1185">Reference proteome</keyword>
<evidence type="ECO:0000313" key="2">
    <source>
        <dbReference type="EMBL" id="KGO81202.1"/>
    </source>
</evidence>
<evidence type="ECO:0000256" key="1">
    <source>
        <dbReference type="SAM" id="SignalP"/>
    </source>
</evidence>
<evidence type="ECO:0000313" key="3">
    <source>
        <dbReference type="Proteomes" id="UP000030129"/>
    </source>
</evidence>
<name>A0A0A2LLS0_9FLAO</name>
<organism evidence="2 3">
    <name type="scientific">Flavobacterium beibuense F44-8</name>
    <dbReference type="NCBI Taxonomy" id="1406840"/>
    <lineage>
        <taxon>Bacteria</taxon>
        <taxon>Pseudomonadati</taxon>
        <taxon>Bacteroidota</taxon>
        <taxon>Flavobacteriia</taxon>
        <taxon>Flavobacteriales</taxon>
        <taxon>Flavobacteriaceae</taxon>
        <taxon>Flavobacterium</taxon>
    </lineage>
</organism>